<keyword evidence="2" id="KW-1185">Reference proteome</keyword>
<protein>
    <submittedName>
        <fullName evidence="1">Uncharacterized protein</fullName>
    </submittedName>
</protein>
<evidence type="ECO:0000313" key="2">
    <source>
        <dbReference type="Proteomes" id="UP000482800"/>
    </source>
</evidence>
<reference evidence="1 2" key="2">
    <citation type="submission" date="2020-03" db="EMBL/GenBank/DDBJ databases">
        <authorList>
            <person name="Ichikawa N."/>
            <person name="Kimura A."/>
            <person name="Kitahashi Y."/>
            <person name="Uohara A."/>
        </authorList>
    </citation>
    <scope>NUCLEOTIDE SEQUENCE [LARGE SCALE GENOMIC DNA]</scope>
    <source>
        <strain evidence="1 2">NBRC 108639</strain>
    </source>
</reference>
<gene>
    <name evidence="1" type="ORF">Phou_092240</name>
</gene>
<evidence type="ECO:0000313" key="1">
    <source>
        <dbReference type="EMBL" id="GFJ85044.1"/>
    </source>
</evidence>
<dbReference type="EMBL" id="BLPF01000004">
    <property type="protein sequence ID" value="GFJ85044.1"/>
    <property type="molecule type" value="Genomic_DNA"/>
</dbReference>
<accession>A0A6V8KMG0</accession>
<sequence length="515" mass="53739">MVAAPASAGSGPLSIRSIAFAERHVDTTADAVVVALDFTIKNTNAAAEHLAGEVSVRLAGTAPGTFVGQTHEILFQYGQTGYDHADWISGTPQLSSYRYSFVVPRYANARHARWVVTAVTAQDELGGTLSVDRAGLQRFSRSWVAATSLVDTTPPSLGGVDRDVWIGNRRPYVYTAGGNAEVRYRVDLSDYQTGFWHGSLTITGPGGATITTDFASQVNNLSRSCGYSYPYDAYEGPCGALVVPPANTAAGTWRVTSVVLVDNAGNTATFGDPGTEPVVFTANQVVSASDFTVTPNPVNNWHESVETRVGMAVHGAQQGVSEIILDLSNVGGHCAQVSTTPTAHPDGTYSVPVRAYQGAARCVAQGLAVVDGAGNAAAYGTQYFGPDPGVTILRLPNTTPPVVTAASVSPATVTQAAASETTITLSVQVTTPIAPVTSYDLYVYDAAGEEVVRQGGGTGAYNGVVEVHFRFYDGAEPGEYTVGFAISDASRLTSRWGMPGFPPVPGGPVTITVTA</sequence>
<proteinExistence type="predicted"/>
<organism evidence="1 2">
    <name type="scientific">Phytohabitans houttuyneae</name>
    <dbReference type="NCBI Taxonomy" id="1076126"/>
    <lineage>
        <taxon>Bacteria</taxon>
        <taxon>Bacillati</taxon>
        <taxon>Actinomycetota</taxon>
        <taxon>Actinomycetes</taxon>
        <taxon>Micromonosporales</taxon>
        <taxon>Micromonosporaceae</taxon>
    </lineage>
</organism>
<reference evidence="1 2" key="1">
    <citation type="submission" date="2020-03" db="EMBL/GenBank/DDBJ databases">
        <title>Whole genome shotgun sequence of Phytohabitans houttuyneae NBRC 108639.</title>
        <authorList>
            <person name="Komaki H."/>
            <person name="Tamura T."/>
        </authorList>
    </citation>
    <scope>NUCLEOTIDE SEQUENCE [LARGE SCALE GENOMIC DNA]</scope>
    <source>
        <strain evidence="1 2">NBRC 108639</strain>
    </source>
</reference>
<comment type="caution">
    <text evidence="1">The sequence shown here is derived from an EMBL/GenBank/DDBJ whole genome shotgun (WGS) entry which is preliminary data.</text>
</comment>
<dbReference type="Proteomes" id="UP000482800">
    <property type="component" value="Unassembled WGS sequence"/>
</dbReference>
<name>A0A6V8KMG0_9ACTN</name>
<dbReference type="AlphaFoldDB" id="A0A6V8KMG0"/>